<dbReference type="EMBL" id="JAQQFN010000040">
    <property type="protein sequence ID" value="MFL9888428.1"/>
    <property type="molecule type" value="Genomic_DNA"/>
</dbReference>
<keyword evidence="1" id="KW-0805">Transcription regulation</keyword>
<keyword evidence="3" id="KW-0804">Transcription</keyword>
<evidence type="ECO:0000259" key="5">
    <source>
        <dbReference type="PROSITE" id="PS50977"/>
    </source>
</evidence>
<reference evidence="6 7" key="1">
    <citation type="journal article" date="2024" name="Chem. Sci.">
        <title>Discovery of megapolipeptins by genome mining of a Burkholderiales bacteria collection.</title>
        <authorList>
            <person name="Paulo B.S."/>
            <person name="Recchia M.J.J."/>
            <person name="Lee S."/>
            <person name="Fergusson C.H."/>
            <person name="Romanowski S.B."/>
            <person name="Hernandez A."/>
            <person name="Krull N."/>
            <person name="Liu D.Y."/>
            <person name="Cavanagh H."/>
            <person name="Bos A."/>
            <person name="Gray C.A."/>
            <person name="Murphy B.T."/>
            <person name="Linington R.G."/>
            <person name="Eustaquio A.S."/>
        </authorList>
    </citation>
    <scope>NUCLEOTIDE SEQUENCE [LARGE SCALE GENOMIC DNA]</scope>
    <source>
        <strain evidence="6 7">RL16-012-BIC-B</strain>
    </source>
</reference>
<evidence type="ECO:0000256" key="2">
    <source>
        <dbReference type="ARBA" id="ARBA00023125"/>
    </source>
</evidence>
<dbReference type="PANTHER" id="PTHR47506">
    <property type="entry name" value="TRANSCRIPTIONAL REGULATORY PROTEIN"/>
    <property type="match status" value="1"/>
</dbReference>
<dbReference type="SUPFAM" id="SSF46689">
    <property type="entry name" value="Homeodomain-like"/>
    <property type="match status" value="1"/>
</dbReference>
<dbReference type="Pfam" id="PF00440">
    <property type="entry name" value="TetR_N"/>
    <property type="match status" value="1"/>
</dbReference>
<dbReference type="PROSITE" id="PS50977">
    <property type="entry name" value="HTH_TETR_2"/>
    <property type="match status" value="1"/>
</dbReference>
<dbReference type="RefSeq" id="WP_408334706.1">
    <property type="nucleotide sequence ID" value="NZ_JAQQFH010000046.1"/>
</dbReference>
<proteinExistence type="predicted"/>
<name>A0ABW9A081_9BURK</name>
<gene>
    <name evidence="6" type="ORF">PQR66_35765</name>
</gene>
<evidence type="ECO:0000256" key="3">
    <source>
        <dbReference type="ARBA" id="ARBA00023163"/>
    </source>
</evidence>
<dbReference type="PRINTS" id="PR00455">
    <property type="entry name" value="HTHTETR"/>
</dbReference>
<keyword evidence="2 4" id="KW-0238">DNA-binding</keyword>
<evidence type="ECO:0000313" key="7">
    <source>
        <dbReference type="Proteomes" id="UP001629249"/>
    </source>
</evidence>
<dbReference type="InterPro" id="IPR036271">
    <property type="entry name" value="Tet_transcr_reg_TetR-rel_C_sf"/>
</dbReference>
<accession>A0ABW9A081</accession>
<dbReference type="PANTHER" id="PTHR47506:SF3">
    <property type="entry name" value="HTH-TYPE TRANSCRIPTIONAL REGULATOR LMRA"/>
    <property type="match status" value="1"/>
</dbReference>
<keyword evidence="7" id="KW-1185">Reference proteome</keyword>
<feature type="domain" description="HTH tetR-type" evidence="5">
    <location>
        <begin position="10"/>
        <end position="70"/>
    </location>
</feature>
<dbReference type="InterPro" id="IPR001647">
    <property type="entry name" value="HTH_TetR"/>
</dbReference>
<evidence type="ECO:0000256" key="1">
    <source>
        <dbReference type="ARBA" id="ARBA00023015"/>
    </source>
</evidence>
<organism evidence="6 7">
    <name type="scientific">Paraburkholderia agricolaris</name>
    <dbReference type="NCBI Taxonomy" id="2152888"/>
    <lineage>
        <taxon>Bacteria</taxon>
        <taxon>Pseudomonadati</taxon>
        <taxon>Pseudomonadota</taxon>
        <taxon>Betaproteobacteria</taxon>
        <taxon>Burkholderiales</taxon>
        <taxon>Burkholderiaceae</taxon>
        <taxon>Paraburkholderia</taxon>
    </lineage>
</organism>
<dbReference type="Proteomes" id="UP001629249">
    <property type="component" value="Unassembled WGS sequence"/>
</dbReference>
<feature type="DNA-binding region" description="H-T-H motif" evidence="4">
    <location>
        <begin position="33"/>
        <end position="52"/>
    </location>
</feature>
<evidence type="ECO:0000313" key="6">
    <source>
        <dbReference type="EMBL" id="MFL9888428.1"/>
    </source>
</evidence>
<evidence type="ECO:0000256" key="4">
    <source>
        <dbReference type="PROSITE-ProRule" id="PRU00335"/>
    </source>
</evidence>
<protein>
    <submittedName>
        <fullName evidence="6">TetR/AcrR family transcriptional regulator</fullName>
    </submittedName>
</protein>
<dbReference type="SUPFAM" id="SSF48498">
    <property type="entry name" value="Tetracyclin repressor-like, C-terminal domain"/>
    <property type="match status" value="1"/>
</dbReference>
<sequence>MSLTQKKAPSGKRQRLIDTATELFAKEGYHAVGVDRIIMESGVAKMTLYNHFASKSDLVLAVLKQREESAAESLRAYVNRHEQALARIRAVFLWHEAWFREATFCGCMFINAASEFPDHGDAIHRASAVQKQHVTTLLGELLADLFEPPVAARLAAQLLILVDGATVTAQISGNSDSAMMAWDMARQLIALQQSAAVTAQAASF</sequence>
<dbReference type="InterPro" id="IPR009057">
    <property type="entry name" value="Homeodomain-like_sf"/>
</dbReference>
<dbReference type="Gene3D" id="1.10.357.10">
    <property type="entry name" value="Tetracycline Repressor, domain 2"/>
    <property type="match status" value="1"/>
</dbReference>
<comment type="caution">
    <text evidence="6">The sequence shown here is derived from an EMBL/GenBank/DDBJ whole genome shotgun (WGS) entry which is preliminary data.</text>
</comment>